<dbReference type="STRING" id="582515.KR51_00002150"/>
<dbReference type="InterPro" id="IPR026575">
    <property type="entry name" value="GpdQ/CpdA-like"/>
</dbReference>
<dbReference type="OrthoDB" id="651281at2"/>
<keyword evidence="7" id="KW-1185">Reference proteome</keyword>
<dbReference type="EMBL" id="ASSJ01000004">
    <property type="protein sequence ID" value="ERN42919.1"/>
    <property type="molecule type" value="Genomic_DNA"/>
</dbReference>
<dbReference type="Gene3D" id="3.60.21.40">
    <property type="entry name" value="GpdQ, catalytic alpha/beta sandwich domain"/>
    <property type="match status" value="1"/>
</dbReference>
<protein>
    <submittedName>
        <fullName evidence="6">Putative phosphohydrolase</fullName>
    </submittedName>
</protein>
<organism evidence="6 7">
    <name type="scientific">Rubidibacter lacunae KORDI 51-2</name>
    <dbReference type="NCBI Taxonomy" id="582515"/>
    <lineage>
        <taxon>Bacteria</taxon>
        <taxon>Bacillati</taxon>
        <taxon>Cyanobacteriota</taxon>
        <taxon>Cyanophyceae</taxon>
        <taxon>Oscillatoriophycideae</taxon>
        <taxon>Chroococcales</taxon>
        <taxon>Aphanothecaceae</taxon>
        <taxon>Rubidibacter</taxon>
    </lineage>
</organism>
<dbReference type="InterPro" id="IPR042283">
    <property type="entry name" value="GpdQ_catalytic"/>
</dbReference>
<dbReference type="InterPro" id="IPR042281">
    <property type="entry name" value="GpdQ_beta-strand"/>
</dbReference>
<proteinExistence type="inferred from homology"/>
<evidence type="ECO:0000256" key="2">
    <source>
        <dbReference type="ARBA" id="ARBA00022801"/>
    </source>
</evidence>
<dbReference type="RefSeq" id="WP_022603923.1">
    <property type="nucleotide sequence ID" value="NZ_ASSJ01000004.1"/>
</dbReference>
<dbReference type="PATRIC" id="fig|582515.4.peg.244"/>
<accession>U5DQL7</accession>
<evidence type="ECO:0000313" key="7">
    <source>
        <dbReference type="Proteomes" id="UP000016960"/>
    </source>
</evidence>
<dbReference type="AlphaFoldDB" id="U5DQL7"/>
<comment type="caution">
    <text evidence="6">The sequence shown here is derived from an EMBL/GenBank/DDBJ whole genome shotgun (WGS) entry which is preliminary data.</text>
</comment>
<dbReference type="InterPro" id="IPR050884">
    <property type="entry name" value="CNP_phosphodiesterase-III"/>
</dbReference>
<dbReference type="InterPro" id="IPR004843">
    <property type="entry name" value="Calcineurin-like_PHP"/>
</dbReference>
<keyword evidence="1" id="KW-0479">Metal-binding</keyword>
<feature type="domain" description="Calcineurin-like phosphoesterase" evidence="5">
    <location>
        <begin position="4"/>
        <end position="198"/>
    </location>
</feature>
<dbReference type="GO" id="GO:0046872">
    <property type="term" value="F:metal ion binding"/>
    <property type="evidence" value="ECO:0007669"/>
    <property type="project" value="UniProtKB-KW"/>
</dbReference>
<dbReference type="Proteomes" id="UP000016960">
    <property type="component" value="Unassembled WGS sequence"/>
</dbReference>
<evidence type="ECO:0000256" key="4">
    <source>
        <dbReference type="ARBA" id="ARBA00025742"/>
    </source>
</evidence>
<evidence type="ECO:0000256" key="1">
    <source>
        <dbReference type="ARBA" id="ARBA00022723"/>
    </source>
</evidence>
<dbReference type="InterPro" id="IPR029052">
    <property type="entry name" value="Metallo-depent_PP-like"/>
</dbReference>
<evidence type="ECO:0000259" key="5">
    <source>
        <dbReference type="Pfam" id="PF00149"/>
    </source>
</evidence>
<dbReference type="InParanoid" id="U5DQL7"/>
<dbReference type="Pfam" id="PF00149">
    <property type="entry name" value="Metallophos"/>
    <property type="match status" value="1"/>
</dbReference>
<keyword evidence="2 6" id="KW-0378">Hydrolase</keyword>
<dbReference type="Gene3D" id="3.30.750.180">
    <property type="entry name" value="GpdQ, beta-strand dimerisation domain"/>
    <property type="match status" value="1"/>
</dbReference>
<sequence>MTLIAQISDLHVQTPGQLAYGVVDTNRLVAQAIAQINQLQPHPDAIVASGDLVQHGTIDEYETLKTILSPLRSPLFLMPGNHDCRANLRQVFTHQPFSLSPLGHLSYAVDCDPLRLILLDNTHPKKKAGWLDEQRLKWLAHQLEEAPQSPTIIFMHHPPFLTGIPWMDRHQLEGERELKALVAKHQQVERVSCGHLHRGMYCRWAGAIASAQPSLVHQGGLELRPDTPSQFVMEPPAYQLHIWKNQSLISHIAFIGKFDGPYRFSDGRRVTSLTHN</sequence>
<comment type="similarity">
    <text evidence="4">Belongs to the cyclic nucleotide phosphodiesterase class-III family.</text>
</comment>
<dbReference type="CDD" id="cd07402">
    <property type="entry name" value="MPP_GpdQ"/>
    <property type="match status" value="1"/>
</dbReference>
<gene>
    <name evidence="6" type="ORF">KR51_00002150</name>
</gene>
<dbReference type="PANTHER" id="PTHR42988">
    <property type="entry name" value="PHOSPHOHYDROLASE"/>
    <property type="match status" value="1"/>
</dbReference>
<reference evidence="6 7" key="1">
    <citation type="submission" date="2013-05" db="EMBL/GenBank/DDBJ databases">
        <title>Draft genome sequence of Rubidibacter lacunae KORDI 51-2.</title>
        <authorList>
            <person name="Choi D.H."/>
            <person name="Noh J.H."/>
            <person name="Kwon K.-K."/>
            <person name="Lee J.-H."/>
            <person name="Ryu J.-Y."/>
        </authorList>
    </citation>
    <scope>NUCLEOTIDE SEQUENCE [LARGE SCALE GENOMIC DNA]</scope>
    <source>
        <strain evidence="6 7">KORDI 51-2</strain>
    </source>
</reference>
<keyword evidence="3" id="KW-0408">Iron</keyword>
<dbReference type="eggNOG" id="COG1409">
    <property type="taxonomic scope" value="Bacteria"/>
</dbReference>
<evidence type="ECO:0000256" key="3">
    <source>
        <dbReference type="ARBA" id="ARBA00023004"/>
    </source>
</evidence>
<evidence type="ECO:0000313" key="6">
    <source>
        <dbReference type="EMBL" id="ERN42919.1"/>
    </source>
</evidence>
<dbReference type="SUPFAM" id="SSF56300">
    <property type="entry name" value="Metallo-dependent phosphatases"/>
    <property type="match status" value="1"/>
</dbReference>
<name>U5DQL7_9CHRO</name>
<dbReference type="PANTHER" id="PTHR42988:SF2">
    <property type="entry name" value="CYCLIC NUCLEOTIDE PHOSPHODIESTERASE CBUA0032-RELATED"/>
    <property type="match status" value="1"/>
</dbReference>
<dbReference type="GO" id="GO:0004112">
    <property type="term" value="F:cyclic-nucleotide phosphodiesterase activity"/>
    <property type="evidence" value="ECO:0007669"/>
    <property type="project" value="InterPro"/>
</dbReference>